<evidence type="ECO:0000256" key="1">
    <source>
        <dbReference type="ARBA" id="ARBA00004496"/>
    </source>
</evidence>
<dbReference type="EC" id="3.1.3.-" evidence="7"/>
<dbReference type="SUPFAM" id="SSF56784">
    <property type="entry name" value="HAD-like"/>
    <property type="match status" value="1"/>
</dbReference>
<keyword evidence="5 7" id="KW-0119">Carbohydrate metabolism</keyword>
<dbReference type="Pfam" id="PF13242">
    <property type="entry name" value="Hydrolase_like"/>
    <property type="match status" value="1"/>
</dbReference>
<organism evidence="8 9">
    <name type="scientific">Limnobacter humi</name>
    <dbReference type="NCBI Taxonomy" id="1778671"/>
    <lineage>
        <taxon>Bacteria</taxon>
        <taxon>Pseudomonadati</taxon>
        <taxon>Pseudomonadota</taxon>
        <taxon>Betaproteobacteria</taxon>
        <taxon>Burkholderiales</taxon>
        <taxon>Burkholderiaceae</taxon>
        <taxon>Limnobacter</taxon>
    </lineage>
</organism>
<comment type="similarity">
    <text evidence="7">Belongs to the gmhB family.</text>
</comment>
<dbReference type="InterPro" id="IPR006543">
    <property type="entry name" value="Histidinol-phos"/>
</dbReference>
<keyword evidence="9" id="KW-1185">Reference proteome</keyword>
<keyword evidence="2 7" id="KW-0963">Cytoplasm</keyword>
<gene>
    <name evidence="8" type="primary">gmhB</name>
    <name evidence="8" type="ORF">NQT62_10310</name>
</gene>
<dbReference type="PANTHER" id="PTHR42891">
    <property type="entry name" value="D-GLYCERO-BETA-D-MANNO-HEPTOSE-1,7-BISPHOSPHATE 7-PHOSPHATASE"/>
    <property type="match status" value="1"/>
</dbReference>
<dbReference type="GO" id="GO:0034200">
    <property type="term" value="F:D-glycero-beta-D-manno-heptose 1,7-bisphosphate 7-phosphatase activity"/>
    <property type="evidence" value="ECO:0007669"/>
    <property type="project" value="UniProtKB-EC"/>
</dbReference>
<dbReference type="EMBL" id="JANIGO010000003">
    <property type="protein sequence ID" value="MCQ8896822.1"/>
    <property type="molecule type" value="Genomic_DNA"/>
</dbReference>
<dbReference type="RefSeq" id="WP_256764614.1">
    <property type="nucleotide sequence ID" value="NZ_JANIGO010000003.1"/>
</dbReference>
<dbReference type="CDD" id="cd07503">
    <property type="entry name" value="HAD_HisB-N"/>
    <property type="match status" value="1"/>
</dbReference>
<dbReference type="Proteomes" id="UP001204142">
    <property type="component" value="Unassembled WGS sequence"/>
</dbReference>
<comment type="subcellular location">
    <subcellularLocation>
        <location evidence="1 7">Cytoplasm</location>
    </subcellularLocation>
</comment>
<evidence type="ECO:0000313" key="8">
    <source>
        <dbReference type="EMBL" id="MCQ8896822.1"/>
    </source>
</evidence>
<dbReference type="NCBIfam" id="NF006506">
    <property type="entry name" value="PRK08942.1"/>
    <property type="match status" value="1"/>
</dbReference>
<proteinExistence type="inferred from homology"/>
<evidence type="ECO:0000313" key="9">
    <source>
        <dbReference type="Proteomes" id="UP001204142"/>
    </source>
</evidence>
<keyword evidence="3" id="KW-0479">Metal-binding</keyword>
<dbReference type="InterPro" id="IPR036412">
    <property type="entry name" value="HAD-like_sf"/>
</dbReference>
<keyword evidence="4 7" id="KW-0378">Hydrolase</keyword>
<protein>
    <recommendedName>
        <fullName evidence="6 7">D,D-heptose 1,7-bisphosphate phosphatase</fullName>
        <ecNumber evidence="7">3.1.3.-</ecNumber>
    </recommendedName>
</protein>
<evidence type="ECO:0000256" key="7">
    <source>
        <dbReference type="PIRNR" id="PIRNR004682"/>
    </source>
</evidence>
<dbReference type="NCBIfam" id="TIGR01656">
    <property type="entry name" value="Histidinol-ppas"/>
    <property type="match status" value="1"/>
</dbReference>
<accession>A0ABT1WH21</accession>
<evidence type="ECO:0000256" key="2">
    <source>
        <dbReference type="ARBA" id="ARBA00022490"/>
    </source>
</evidence>
<reference evidence="8 9" key="1">
    <citation type="submission" date="2022-07" db="EMBL/GenBank/DDBJ databases">
        <authorList>
            <person name="Xamxidin M."/>
            <person name="Wu M."/>
        </authorList>
    </citation>
    <scope>NUCLEOTIDE SEQUENCE [LARGE SCALE GENOMIC DNA]</scope>
    <source>
        <strain evidence="8 9">NBRC 111650</strain>
    </source>
</reference>
<evidence type="ECO:0000256" key="6">
    <source>
        <dbReference type="ARBA" id="ARBA00031828"/>
    </source>
</evidence>
<dbReference type="InterPro" id="IPR004446">
    <property type="entry name" value="Heptose_bisP_phosphatase"/>
</dbReference>
<evidence type="ECO:0000256" key="5">
    <source>
        <dbReference type="ARBA" id="ARBA00023277"/>
    </source>
</evidence>
<dbReference type="PIRSF" id="PIRSF004682">
    <property type="entry name" value="GmhB"/>
    <property type="match status" value="1"/>
</dbReference>
<dbReference type="NCBIfam" id="TIGR01662">
    <property type="entry name" value="HAD-SF-IIIA"/>
    <property type="match status" value="1"/>
</dbReference>
<dbReference type="PANTHER" id="PTHR42891:SF1">
    <property type="entry name" value="D-GLYCERO-BETA-D-MANNO-HEPTOSE-1,7-BISPHOSPHATE 7-PHOSPHATASE"/>
    <property type="match status" value="1"/>
</dbReference>
<evidence type="ECO:0000256" key="4">
    <source>
        <dbReference type="ARBA" id="ARBA00022801"/>
    </source>
</evidence>
<dbReference type="InterPro" id="IPR023214">
    <property type="entry name" value="HAD_sf"/>
</dbReference>
<comment type="caution">
    <text evidence="8">The sequence shown here is derived from an EMBL/GenBank/DDBJ whole genome shotgun (WGS) entry which is preliminary data.</text>
</comment>
<evidence type="ECO:0000256" key="3">
    <source>
        <dbReference type="ARBA" id="ARBA00022723"/>
    </source>
</evidence>
<sequence>MPNNTKLIVLDRDGVINEDSDEYVKSPDEWIPIAGSMEAIARLNRGGYRVVVATNQSGIARGMFDLETLSAMHKKMHDLANEAGAHIDGIFFCPHGPDDKCHCRKPKPGLFEEISARLGMPMEGVPVVGDSLRDLQAGTSVGCKPFLVKTGKGKKTAEKKDELPAGTLVFADLAALAAHLVPADPFANNRK</sequence>
<dbReference type="Gene3D" id="3.40.50.1000">
    <property type="entry name" value="HAD superfamily/HAD-like"/>
    <property type="match status" value="1"/>
</dbReference>
<name>A0ABT1WH21_9BURK</name>
<dbReference type="InterPro" id="IPR006549">
    <property type="entry name" value="HAD-SF_hydro_IIIA"/>
</dbReference>